<dbReference type="EC" id="7.2.2.12" evidence="7"/>
<evidence type="ECO:0000256" key="1">
    <source>
        <dbReference type="ARBA" id="ARBA00004370"/>
    </source>
</evidence>
<feature type="transmembrane region" description="Helical" evidence="9">
    <location>
        <begin position="102"/>
        <end position="120"/>
    </location>
</feature>
<dbReference type="NCBIfam" id="TIGR01494">
    <property type="entry name" value="ATPase_P-type"/>
    <property type="match status" value="1"/>
</dbReference>
<dbReference type="PANTHER" id="PTHR48085:SF5">
    <property type="entry name" value="CADMIUM_ZINC-TRANSPORTING ATPASE HMA4-RELATED"/>
    <property type="match status" value="1"/>
</dbReference>
<name>W4MAT8_9BACT</name>
<evidence type="ECO:0000256" key="9">
    <source>
        <dbReference type="RuleBase" id="RU362081"/>
    </source>
</evidence>
<dbReference type="InterPro" id="IPR036412">
    <property type="entry name" value="HAD-like_sf"/>
</dbReference>
<dbReference type="InterPro" id="IPR018303">
    <property type="entry name" value="ATPase_P-typ_P_site"/>
</dbReference>
<sequence length="687" mass="74933">MLMSALLVTGGAASVTLFGSQIVDTLARFVSKPNQKWLNPSRFSDRPLWIDKRYRQFRALASEVNPYEISDEEKRIDHYLPISFSALGLAIAGSTLYAPLSWVGLAGIVYTTIPIYQYAYRALFKERRLNIDVLYSLTQTAVILNGQIIAPGLGSVYFYLSIKLLLRARERFKKNVIQVVTATPRSVLAWVDGMEVEKAFDTVDIGDIVIIAAGETIPIDGMITSGVALIDQHLLTGEAQPVEKTVGDPVFMSTLVLSGRLMIAVEKTGQATTVAQIGEILNQAEHDKIAPQLWAERITDKAVAPMLALGGLSLPFLGPWSAAALVDAHPQRQIIISGPLSTLNFLNLAAERGILVKDGRALERLSRVDTVVFDKTGTLTLERPHVSGIHRCNGFSETEILTYAAAVEARQSHPIAHAIRHACEVQQLALPDVDALQLHMGYGLQAKLDDHDLHVGSPRFMAMEDIVIPPETALLIDEMQERGLSLVLVSVDRGLAGIIELRATLRPESRPVIEDLQADSLSIYILSGDHIKPTQELAQTLAIESYFAEALPEDKFRLIKQLQQSGKTVCFVGDGINDAIAMQQADVSISLGDASVAAMDTAQILLLEADLNQLRQLFDLNHSFKTNMRTTLGLNVVPALISLTGVVFFGFGLVQVELMNLSSFVLALGNAMLPARRSSYTAPPSAS</sequence>
<dbReference type="SUPFAM" id="SSF81653">
    <property type="entry name" value="Calcium ATPase, transduction domain A"/>
    <property type="match status" value="1"/>
</dbReference>
<dbReference type="PRINTS" id="PR00119">
    <property type="entry name" value="CATATPASE"/>
</dbReference>
<dbReference type="SFLD" id="SFLDS00003">
    <property type="entry name" value="Haloacid_Dehalogenase"/>
    <property type="match status" value="1"/>
</dbReference>
<comment type="similarity">
    <text evidence="2 9">Belongs to the cation transport ATPase (P-type) (TC 3.A.3) family. Type IB subfamily.</text>
</comment>
<reference evidence="11 12" key="1">
    <citation type="journal article" date="2014" name="Nature">
        <title>An environmental bacterial taxon with a large and distinct metabolic repertoire.</title>
        <authorList>
            <person name="Wilson M.C."/>
            <person name="Mori T."/>
            <person name="Ruckert C."/>
            <person name="Uria A.R."/>
            <person name="Helf M.J."/>
            <person name="Takada K."/>
            <person name="Gernert C."/>
            <person name="Steffens U.A."/>
            <person name="Heycke N."/>
            <person name="Schmitt S."/>
            <person name="Rinke C."/>
            <person name="Helfrich E.J."/>
            <person name="Brachmann A.O."/>
            <person name="Gurgui C."/>
            <person name="Wakimoto T."/>
            <person name="Kracht M."/>
            <person name="Crusemann M."/>
            <person name="Hentschel U."/>
            <person name="Abe I."/>
            <person name="Matsunaga S."/>
            <person name="Kalinowski J."/>
            <person name="Takeyama H."/>
            <person name="Piel J."/>
        </authorList>
    </citation>
    <scope>NUCLEOTIDE SEQUENCE [LARGE SCALE GENOMIC DNA]</scope>
    <source>
        <strain evidence="12">TSY2</strain>
    </source>
</reference>
<evidence type="ECO:0000256" key="5">
    <source>
        <dbReference type="ARBA" id="ARBA00022989"/>
    </source>
</evidence>
<dbReference type="Gene3D" id="3.40.50.1000">
    <property type="entry name" value="HAD superfamily/HAD-like"/>
    <property type="match status" value="1"/>
</dbReference>
<dbReference type="AlphaFoldDB" id="W4MAT8"/>
<dbReference type="PANTHER" id="PTHR48085">
    <property type="entry name" value="CADMIUM/ZINC-TRANSPORTING ATPASE HMA2-RELATED"/>
    <property type="match status" value="1"/>
</dbReference>
<dbReference type="InterPro" id="IPR008250">
    <property type="entry name" value="ATPase_P-typ_transduc_dom_A_sf"/>
</dbReference>
<feature type="domain" description="P-type ATPase A" evidence="10">
    <location>
        <begin position="183"/>
        <end position="279"/>
    </location>
</feature>
<feature type="transmembrane region" description="Helical" evidence="9">
    <location>
        <begin position="632"/>
        <end position="652"/>
    </location>
</feature>
<comment type="subcellular location">
    <subcellularLocation>
        <location evidence="9">Cell membrane</location>
    </subcellularLocation>
    <subcellularLocation>
        <location evidence="1">Membrane</location>
    </subcellularLocation>
</comment>
<keyword evidence="9" id="KW-0479">Metal-binding</keyword>
<dbReference type="Gene3D" id="2.70.150.10">
    <property type="entry name" value="Calcium-transporting ATPase, cytoplasmic transduction domain A"/>
    <property type="match status" value="1"/>
</dbReference>
<feature type="transmembrane region" description="Helical" evidence="9">
    <location>
        <begin position="140"/>
        <end position="166"/>
    </location>
</feature>
<dbReference type="SFLD" id="SFLDF00027">
    <property type="entry name" value="p-type_atpase"/>
    <property type="match status" value="1"/>
</dbReference>
<keyword evidence="9" id="KW-0547">Nucleotide-binding</keyword>
<dbReference type="HOGENOM" id="CLU_001771_6_3_7"/>
<dbReference type="InterPro" id="IPR023299">
    <property type="entry name" value="ATPase_P-typ_cyto_dom_N"/>
</dbReference>
<dbReference type="Proteomes" id="UP000019140">
    <property type="component" value="Unassembled WGS sequence"/>
</dbReference>
<dbReference type="GO" id="GO:0005524">
    <property type="term" value="F:ATP binding"/>
    <property type="evidence" value="ECO:0007669"/>
    <property type="project" value="UniProtKB-UniRule"/>
</dbReference>
<comment type="catalytic activity">
    <reaction evidence="8">
        <text>Zn(2+)(in) + ATP + H2O = Zn(2+)(out) + ADP + phosphate + H(+)</text>
        <dbReference type="Rhea" id="RHEA:20621"/>
        <dbReference type="ChEBI" id="CHEBI:15377"/>
        <dbReference type="ChEBI" id="CHEBI:15378"/>
        <dbReference type="ChEBI" id="CHEBI:29105"/>
        <dbReference type="ChEBI" id="CHEBI:30616"/>
        <dbReference type="ChEBI" id="CHEBI:43474"/>
        <dbReference type="ChEBI" id="CHEBI:456216"/>
        <dbReference type="EC" id="7.2.2.12"/>
    </reaction>
</comment>
<protein>
    <recommendedName>
        <fullName evidence="7">P-type Zn(2+) transporter</fullName>
        <ecNumber evidence="7">7.2.2.12</ecNumber>
    </recommendedName>
</protein>
<dbReference type="InterPro" id="IPR059000">
    <property type="entry name" value="ATPase_P-type_domA"/>
</dbReference>
<dbReference type="GO" id="GO:0016463">
    <property type="term" value="F:P-type zinc transporter activity"/>
    <property type="evidence" value="ECO:0007669"/>
    <property type="project" value="UniProtKB-EC"/>
</dbReference>
<organism evidence="11 12">
    <name type="scientific">Candidatus Entotheonella gemina</name>
    <dbReference type="NCBI Taxonomy" id="1429439"/>
    <lineage>
        <taxon>Bacteria</taxon>
        <taxon>Pseudomonadati</taxon>
        <taxon>Nitrospinota/Tectimicrobiota group</taxon>
        <taxon>Candidatus Tectimicrobiota</taxon>
        <taxon>Candidatus Entotheonellia</taxon>
        <taxon>Candidatus Entotheonellales</taxon>
        <taxon>Candidatus Entotheonellaceae</taxon>
        <taxon>Candidatus Entotheonella</taxon>
    </lineage>
</organism>
<keyword evidence="9" id="KW-0067">ATP-binding</keyword>
<keyword evidence="12" id="KW-1185">Reference proteome</keyword>
<evidence type="ECO:0000256" key="6">
    <source>
        <dbReference type="ARBA" id="ARBA00023136"/>
    </source>
</evidence>
<dbReference type="GO" id="GO:0016887">
    <property type="term" value="F:ATP hydrolysis activity"/>
    <property type="evidence" value="ECO:0007669"/>
    <property type="project" value="InterPro"/>
</dbReference>
<dbReference type="EMBL" id="AZHX01000483">
    <property type="protein sequence ID" value="ETX07303.1"/>
    <property type="molecule type" value="Genomic_DNA"/>
</dbReference>
<dbReference type="Pfam" id="PF00702">
    <property type="entry name" value="Hydrolase"/>
    <property type="match status" value="1"/>
</dbReference>
<dbReference type="InterPro" id="IPR023214">
    <property type="entry name" value="HAD_sf"/>
</dbReference>
<accession>W4MAT8</accession>
<evidence type="ECO:0000256" key="7">
    <source>
        <dbReference type="ARBA" id="ARBA00039097"/>
    </source>
</evidence>
<evidence type="ECO:0000256" key="4">
    <source>
        <dbReference type="ARBA" id="ARBA00022967"/>
    </source>
</evidence>
<keyword evidence="5 9" id="KW-1133">Transmembrane helix</keyword>
<keyword evidence="6 9" id="KW-0472">Membrane</keyword>
<evidence type="ECO:0000313" key="12">
    <source>
        <dbReference type="Proteomes" id="UP000019140"/>
    </source>
</evidence>
<gene>
    <name evidence="11" type="ORF">ETSY2_11980</name>
</gene>
<dbReference type="GO" id="GO:0046872">
    <property type="term" value="F:metal ion binding"/>
    <property type="evidence" value="ECO:0007669"/>
    <property type="project" value="UniProtKB-KW"/>
</dbReference>
<evidence type="ECO:0000259" key="10">
    <source>
        <dbReference type="Pfam" id="PF00122"/>
    </source>
</evidence>
<dbReference type="PROSITE" id="PS01229">
    <property type="entry name" value="COF_2"/>
    <property type="match status" value="1"/>
</dbReference>
<dbReference type="Gene3D" id="3.40.1110.10">
    <property type="entry name" value="Calcium-transporting ATPase, cytoplasmic domain N"/>
    <property type="match status" value="1"/>
</dbReference>
<dbReference type="GO" id="GO:0005886">
    <property type="term" value="C:plasma membrane"/>
    <property type="evidence" value="ECO:0007669"/>
    <property type="project" value="UniProtKB-SubCell"/>
</dbReference>
<comment type="caution">
    <text evidence="11">The sequence shown here is derived from an EMBL/GenBank/DDBJ whole genome shotgun (WGS) entry which is preliminary data.</text>
</comment>
<evidence type="ECO:0000256" key="8">
    <source>
        <dbReference type="ARBA" id="ARBA00047308"/>
    </source>
</evidence>
<evidence type="ECO:0000313" key="11">
    <source>
        <dbReference type="EMBL" id="ETX07303.1"/>
    </source>
</evidence>
<comment type="caution">
    <text evidence="9">Lacks conserved residue(s) required for the propagation of feature annotation.</text>
</comment>
<dbReference type="PROSITE" id="PS00154">
    <property type="entry name" value="ATPASE_E1_E2"/>
    <property type="match status" value="1"/>
</dbReference>
<proteinExistence type="inferred from homology"/>
<dbReference type="InterPro" id="IPR051014">
    <property type="entry name" value="Cation_Transport_ATPase_IB"/>
</dbReference>
<keyword evidence="3 9" id="KW-0812">Transmembrane</keyword>
<dbReference type="Pfam" id="PF00122">
    <property type="entry name" value="E1-E2_ATPase"/>
    <property type="match status" value="1"/>
</dbReference>
<keyword evidence="9" id="KW-1003">Cell membrane</keyword>
<dbReference type="InterPro" id="IPR044492">
    <property type="entry name" value="P_typ_ATPase_HD_dom"/>
</dbReference>
<dbReference type="PATRIC" id="fig|1429439.4.peg.2056"/>
<keyword evidence="4" id="KW-1278">Translocase</keyword>
<evidence type="ECO:0000256" key="2">
    <source>
        <dbReference type="ARBA" id="ARBA00006024"/>
    </source>
</evidence>
<dbReference type="SFLD" id="SFLDG00002">
    <property type="entry name" value="C1.7:_P-type_atpase_like"/>
    <property type="match status" value="1"/>
</dbReference>
<dbReference type="InterPro" id="IPR027256">
    <property type="entry name" value="P-typ_ATPase_IB"/>
</dbReference>
<dbReference type="SUPFAM" id="SSF56784">
    <property type="entry name" value="HAD-like"/>
    <property type="match status" value="1"/>
</dbReference>
<dbReference type="NCBIfam" id="TIGR01525">
    <property type="entry name" value="ATPase-IB_hvy"/>
    <property type="match status" value="1"/>
</dbReference>
<evidence type="ECO:0000256" key="3">
    <source>
        <dbReference type="ARBA" id="ARBA00022692"/>
    </source>
</evidence>
<dbReference type="InterPro" id="IPR001757">
    <property type="entry name" value="P_typ_ATPase"/>
</dbReference>